<evidence type="ECO:0000259" key="1">
    <source>
        <dbReference type="PROSITE" id="PS50280"/>
    </source>
</evidence>
<comment type="caution">
    <text evidence="2">The sequence shown here is derived from an EMBL/GenBank/DDBJ whole genome shotgun (WGS) entry which is preliminary data.</text>
</comment>
<dbReference type="PANTHER" id="PTHR12197">
    <property type="entry name" value="HISTONE-LYSINE N-METHYLTRANSFERASE SMYD"/>
    <property type="match status" value="1"/>
</dbReference>
<evidence type="ECO:0000313" key="2">
    <source>
        <dbReference type="EMBL" id="KAG4411665.1"/>
    </source>
</evidence>
<dbReference type="EMBL" id="JAFJYH010000450">
    <property type="protein sequence ID" value="KAG4411665.1"/>
    <property type="molecule type" value="Genomic_DNA"/>
</dbReference>
<dbReference type="Proteomes" id="UP000664132">
    <property type="component" value="Unassembled WGS sequence"/>
</dbReference>
<reference evidence="2" key="1">
    <citation type="submission" date="2021-02" db="EMBL/GenBank/DDBJ databases">
        <title>Genome sequence Cadophora malorum strain M34.</title>
        <authorList>
            <person name="Stefanovic E."/>
            <person name="Vu D."/>
            <person name="Scully C."/>
            <person name="Dijksterhuis J."/>
            <person name="Roader J."/>
            <person name="Houbraken J."/>
        </authorList>
    </citation>
    <scope>NUCLEOTIDE SEQUENCE</scope>
    <source>
        <strain evidence="2">M34</strain>
    </source>
</reference>
<evidence type="ECO:0000313" key="3">
    <source>
        <dbReference type="Proteomes" id="UP000664132"/>
    </source>
</evidence>
<sequence length="298" mass="34612">MVAYDMCNFLYYRNEKCKNKAYTNHHQAECAVLNRMVESWLHRPQQCESAAFRAIIRLLCLRASGESYEPAFQEFKYLPEDKSYKDENTPHAPDVIKFIRDCGLGKNEEGIPCGMEVLDLYKRSTSLRGQQILSQGVDVSHPKINIDGHTEHEECYINTGTCFDSFTYKVNHSCEPNCIWVYNKSELQLRAVKNVRRGEELTVAYDAYMDSATRCQIYDWEFMGVVKAHWTGEAHRDKRDRLKMRFEFNCLCTLCAGPQFWPISGGHVDMAVQSKFHYPFPAYPLEPSDELPRLDELL</sequence>
<dbReference type="PANTHER" id="PTHR12197:SF251">
    <property type="entry name" value="EG:BACR7C10.4 PROTEIN"/>
    <property type="match status" value="1"/>
</dbReference>
<dbReference type="GO" id="GO:0005634">
    <property type="term" value="C:nucleus"/>
    <property type="evidence" value="ECO:0007669"/>
    <property type="project" value="TreeGrafter"/>
</dbReference>
<dbReference type="OrthoDB" id="5945798at2759"/>
<protein>
    <recommendedName>
        <fullName evidence="1">SET domain-containing protein</fullName>
    </recommendedName>
</protein>
<proteinExistence type="predicted"/>
<feature type="domain" description="SET" evidence="1">
    <location>
        <begin position="45"/>
        <end position="206"/>
    </location>
</feature>
<dbReference type="Gene3D" id="2.170.270.10">
    <property type="entry name" value="SET domain"/>
    <property type="match status" value="1"/>
</dbReference>
<dbReference type="SUPFAM" id="SSF82199">
    <property type="entry name" value="SET domain"/>
    <property type="match status" value="1"/>
</dbReference>
<dbReference type="AlphaFoldDB" id="A0A8H7T3A7"/>
<dbReference type="InterPro" id="IPR050869">
    <property type="entry name" value="H3K4_H4K5_MeTrfase"/>
</dbReference>
<name>A0A8H7T3A7_9HELO</name>
<dbReference type="Pfam" id="PF00856">
    <property type="entry name" value="SET"/>
    <property type="match status" value="1"/>
</dbReference>
<dbReference type="InterPro" id="IPR046341">
    <property type="entry name" value="SET_dom_sf"/>
</dbReference>
<accession>A0A8H7T3A7</accession>
<organism evidence="2 3">
    <name type="scientific">Cadophora malorum</name>
    <dbReference type="NCBI Taxonomy" id="108018"/>
    <lineage>
        <taxon>Eukaryota</taxon>
        <taxon>Fungi</taxon>
        <taxon>Dikarya</taxon>
        <taxon>Ascomycota</taxon>
        <taxon>Pezizomycotina</taxon>
        <taxon>Leotiomycetes</taxon>
        <taxon>Helotiales</taxon>
        <taxon>Ploettnerulaceae</taxon>
        <taxon>Cadophora</taxon>
    </lineage>
</organism>
<gene>
    <name evidence="2" type="ORF">IFR04_015189</name>
</gene>
<dbReference type="InterPro" id="IPR001214">
    <property type="entry name" value="SET_dom"/>
</dbReference>
<dbReference type="PROSITE" id="PS50280">
    <property type="entry name" value="SET"/>
    <property type="match status" value="1"/>
</dbReference>
<keyword evidence="3" id="KW-1185">Reference proteome</keyword>